<evidence type="ECO:0000313" key="2">
    <source>
        <dbReference type="EMBL" id="NKE08841.1"/>
    </source>
</evidence>
<name>A0A846U299_9MICC</name>
<reference evidence="2 3" key="1">
    <citation type="submission" date="2020-02" db="EMBL/GenBank/DDBJ databases">
        <authorList>
            <person name="Sun Q."/>
        </authorList>
    </citation>
    <scope>NUCLEOTIDE SEQUENCE [LARGE SCALE GENOMIC DNA]</scope>
    <source>
        <strain evidence="2 3">YIM 13062</strain>
    </source>
</reference>
<accession>A0A846U299</accession>
<keyword evidence="3" id="KW-1185">Reference proteome</keyword>
<dbReference type="RefSeq" id="WP_047690892.1">
    <property type="nucleotide sequence ID" value="NZ_JAAVUN010000002.1"/>
</dbReference>
<sequence length="83" mass="9447">MSFDLLGSLSQGPQSQAAQSSGPEAVQCSRRGCTVQAMWKLEWNNPKVHTPERRKVWTACDEHREHLANFLRLRGFLKDVLPL</sequence>
<protein>
    <recommendedName>
        <fullName evidence="4">Acetone carboxylase</fullName>
    </recommendedName>
</protein>
<evidence type="ECO:0000313" key="3">
    <source>
        <dbReference type="Proteomes" id="UP000521379"/>
    </source>
</evidence>
<gene>
    <name evidence="2" type="ORF">GTW58_02525</name>
</gene>
<evidence type="ECO:0000256" key="1">
    <source>
        <dbReference type="SAM" id="MobiDB-lite"/>
    </source>
</evidence>
<comment type="caution">
    <text evidence="2">The sequence shown here is derived from an EMBL/GenBank/DDBJ whole genome shotgun (WGS) entry which is preliminary data.</text>
</comment>
<dbReference type="AlphaFoldDB" id="A0A846U299"/>
<proteinExistence type="predicted"/>
<dbReference type="EMBL" id="JAAVUN010000002">
    <property type="protein sequence ID" value="NKE08841.1"/>
    <property type="molecule type" value="Genomic_DNA"/>
</dbReference>
<feature type="region of interest" description="Disordered" evidence="1">
    <location>
        <begin position="1"/>
        <end position="26"/>
    </location>
</feature>
<feature type="compositionally biased region" description="Low complexity" evidence="1">
    <location>
        <begin position="1"/>
        <end position="23"/>
    </location>
</feature>
<organism evidence="2 3">
    <name type="scientific">Kocuria subflava</name>
    <dbReference type="NCBI Taxonomy" id="1736139"/>
    <lineage>
        <taxon>Bacteria</taxon>
        <taxon>Bacillati</taxon>
        <taxon>Actinomycetota</taxon>
        <taxon>Actinomycetes</taxon>
        <taxon>Micrococcales</taxon>
        <taxon>Micrococcaceae</taxon>
        <taxon>Kocuria</taxon>
    </lineage>
</organism>
<dbReference type="Proteomes" id="UP000521379">
    <property type="component" value="Unassembled WGS sequence"/>
</dbReference>
<evidence type="ECO:0008006" key="4">
    <source>
        <dbReference type="Google" id="ProtNLM"/>
    </source>
</evidence>